<feature type="region of interest" description="Disordered" evidence="5">
    <location>
        <begin position="664"/>
        <end position="741"/>
    </location>
</feature>
<dbReference type="GO" id="GO:0031032">
    <property type="term" value="P:actomyosin structure organization"/>
    <property type="evidence" value="ECO:0007669"/>
    <property type="project" value="TreeGrafter"/>
</dbReference>
<reference evidence="7 8" key="1">
    <citation type="journal article" date="2016" name="Nat. Commun.">
        <title>Thousands of microbial genomes shed light on interconnected biogeochemical processes in an aquifer system.</title>
        <authorList>
            <person name="Anantharaman K."/>
            <person name="Brown C.T."/>
            <person name="Hug L.A."/>
            <person name="Sharon I."/>
            <person name="Castelle C.J."/>
            <person name="Probst A.J."/>
            <person name="Thomas B.C."/>
            <person name="Singh A."/>
            <person name="Wilkins M.J."/>
            <person name="Karaoz U."/>
            <person name="Brodie E.L."/>
            <person name="Williams K.H."/>
            <person name="Hubbard S.S."/>
            <person name="Banfield J.F."/>
        </authorList>
    </citation>
    <scope>NUCLEOTIDE SEQUENCE [LARGE SCALE GENOMIC DNA]</scope>
</reference>
<evidence type="ECO:0000256" key="1">
    <source>
        <dbReference type="ARBA" id="ARBA00022553"/>
    </source>
</evidence>
<dbReference type="Proteomes" id="UP000178794">
    <property type="component" value="Unassembled WGS sequence"/>
</dbReference>
<evidence type="ECO:0000256" key="2">
    <source>
        <dbReference type="ARBA" id="ARBA00047899"/>
    </source>
</evidence>
<feature type="compositionally biased region" description="Low complexity" evidence="5">
    <location>
        <begin position="664"/>
        <end position="675"/>
    </location>
</feature>
<dbReference type="EMBL" id="MFLF01000017">
    <property type="protein sequence ID" value="OGG59282.1"/>
    <property type="molecule type" value="Genomic_DNA"/>
</dbReference>
<dbReference type="GO" id="GO:0005856">
    <property type="term" value="C:cytoskeleton"/>
    <property type="evidence" value="ECO:0007669"/>
    <property type="project" value="TreeGrafter"/>
</dbReference>
<feature type="transmembrane region" description="Helical" evidence="6">
    <location>
        <begin position="188"/>
        <end position="208"/>
    </location>
</feature>
<keyword evidence="6" id="KW-1133">Transmembrane helix</keyword>
<protein>
    <submittedName>
        <fullName evidence="7">Uncharacterized protein</fullName>
    </submittedName>
</protein>
<keyword evidence="6" id="KW-0812">Transmembrane</keyword>
<keyword evidence="6" id="KW-0472">Membrane</keyword>
<dbReference type="STRING" id="1798492.A3C89_02950"/>
<evidence type="ECO:0000313" key="7">
    <source>
        <dbReference type="EMBL" id="OGG59282.1"/>
    </source>
</evidence>
<evidence type="ECO:0000256" key="5">
    <source>
        <dbReference type="SAM" id="MobiDB-lite"/>
    </source>
</evidence>
<feature type="coiled-coil region" evidence="4">
    <location>
        <begin position="579"/>
        <end position="613"/>
    </location>
</feature>
<keyword evidence="4" id="KW-0175">Coiled coil</keyword>
<organism evidence="7 8">
    <name type="scientific">Candidatus Kaiserbacteria bacterium RIFCSPHIGHO2_02_FULL_50_50</name>
    <dbReference type="NCBI Taxonomy" id="1798492"/>
    <lineage>
        <taxon>Bacteria</taxon>
        <taxon>Candidatus Kaiseribacteriota</taxon>
    </lineage>
</organism>
<feature type="compositionally biased region" description="Basic and acidic residues" evidence="5">
    <location>
        <begin position="677"/>
        <end position="690"/>
    </location>
</feature>
<comment type="catalytic activity">
    <reaction evidence="2">
        <text>L-threonyl-[protein] + ATP = O-phospho-L-threonyl-[protein] + ADP + H(+)</text>
        <dbReference type="Rhea" id="RHEA:46608"/>
        <dbReference type="Rhea" id="RHEA-COMP:11060"/>
        <dbReference type="Rhea" id="RHEA-COMP:11605"/>
        <dbReference type="ChEBI" id="CHEBI:15378"/>
        <dbReference type="ChEBI" id="CHEBI:30013"/>
        <dbReference type="ChEBI" id="CHEBI:30616"/>
        <dbReference type="ChEBI" id="CHEBI:61977"/>
        <dbReference type="ChEBI" id="CHEBI:456216"/>
        <dbReference type="EC" id="2.7.11.1"/>
    </reaction>
</comment>
<feature type="transmembrane region" description="Helical" evidence="6">
    <location>
        <begin position="214"/>
        <end position="232"/>
    </location>
</feature>
<sequence>MNKRTIHILIFALITLATLPAPVFAIDIGGEVGNLLAQLGALFFGFFALIFQKSITFLVFEIGQNMTGQLGFVVNTTWAIVRDLCNLVFIFLFLYVGVRLVLTVETVDRARTVLVKIIVAALLVNFSLFFAKAIIDIANVAAVAVYGLFQDASGEADVAAAVAASLGLHTWFGATAQQLPLMSFTKGVMMMIFFLVAALSFLTASVVLFKRYVILLFGMIVSPLVLIFKLLPTKDFSFMSSVVKKVEGLYSQFISSAFFPAVFLFLIYISLQIIKSYAGEPQFAKSILGEDENAVGTLLVYFIGIALLLASIRAASMVSDTAANMSMSFARKAGGAATLGVGAWAGRNLGGRLGKIAQEGLQNGKVPTTRVGRLFKTTAISGAEKMRTGSYDVRGTKAYAGAAKAAGVPVGGGWGVTDKGYEDVYTEKVKKEKELAEKQAAILAGVSKTEQEEKEKKAKEEFDKTKEALRDASSYRKIIEERNKAAGTSGTPEEAKARATELADADKAVSEALLKQRKAKEEHEKVKNEYKEKVENVLVGTKEARQAIHLEDTAAKHVAAEEARKALLAQREGTVARMAQASPEERAELQKKVDELEKKITEQETTIESAKVAGEKMVTAERAKKAEEATLQVKATQTALTGAKEGGEVQAKLQAELASLQEKAAQAQQHVAAPAGRDTDVAQRMRDAAKAARNMRAKQGGIAGSQETEGAVGRALGGGAPFSSAGRTAGTELREKHKPKY</sequence>
<feature type="transmembrane region" description="Helical" evidence="6">
    <location>
        <begin position="87"/>
        <end position="105"/>
    </location>
</feature>
<evidence type="ECO:0000313" key="8">
    <source>
        <dbReference type="Proteomes" id="UP000178794"/>
    </source>
</evidence>
<dbReference type="GO" id="GO:0005737">
    <property type="term" value="C:cytoplasm"/>
    <property type="evidence" value="ECO:0007669"/>
    <property type="project" value="TreeGrafter"/>
</dbReference>
<comment type="caution">
    <text evidence="7">The sequence shown here is derived from an EMBL/GenBank/DDBJ whole genome shotgun (WGS) entry which is preliminary data.</text>
</comment>
<feature type="transmembrane region" description="Helical" evidence="6">
    <location>
        <begin position="117"/>
        <end position="146"/>
    </location>
</feature>
<keyword evidence="1" id="KW-0597">Phosphoprotein</keyword>
<dbReference type="PANTHER" id="PTHR22988:SF71">
    <property type="entry name" value="CITRON RHO-INTERACTING KINASE"/>
    <property type="match status" value="1"/>
</dbReference>
<dbReference type="GO" id="GO:0004674">
    <property type="term" value="F:protein serine/threonine kinase activity"/>
    <property type="evidence" value="ECO:0007669"/>
    <property type="project" value="UniProtKB-EC"/>
</dbReference>
<dbReference type="AlphaFoldDB" id="A0A1F6DE15"/>
<evidence type="ECO:0000256" key="3">
    <source>
        <dbReference type="ARBA" id="ARBA00048679"/>
    </source>
</evidence>
<evidence type="ECO:0000256" key="4">
    <source>
        <dbReference type="SAM" id="Coils"/>
    </source>
</evidence>
<feature type="coiled-coil region" evidence="4">
    <location>
        <begin position="509"/>
        <end position="536"/>
    </location>
</feature>
<dbReference type="InterPro" id="IPR050839">
    <property type="entry name" value="Rho-assoc_Ser/Thr_Kinase"/>
</dbReference>
<dbReference type="PANTHER" id="PTHR22988">
    <property type="entry name" value="MYOTONIC DYSTROPHY S/T KINASE-RELATED"/>
    <property type="match status" value="1"/>
</dbReference>
<feature type="transmembrane region" description="Helical" evidence="6">
    <location>
        <begin position="253"/>
        <end position="274"/>
    </location>
</feature>
<proteinExistence type="predicted"/>
<accession>A0A1F6DE15</accession>
<comment type="catalytic activity">
    <reaction evidence="3">
        <text>L-seryl-[protein] + ATP = O-phospho-L-seryl-[protein] + ADP + H(+)</text>
        <dbReference type="Rhea" id="RHEA:17989"/>
        <dbReference type="Rhea" id="RHEA-COMP:9863"/>
        <dbReference type="Rhea" id="RHEA-COMP:11604"/>
        <dbReference type="ChEBI" id="CHEBI:15378"/>
        <dbReference type="ChEBI" id="CHEBI:29999"/>
        <dbReference type="ChEBI" id="CHEBI:30616"/>
        <dbReference type="ChEBI" id="CHEBI:83421"/>
        <dbReference type="ChEBI" id="CHEBI:456216"/>
        <dbReference type="EC" id="2.7.11.1"/>
    </reaction>
</comment>
<gene>
    <name evidence="7" type="ORF">A3C89_02950</name>
</gene>
<evidence type="ECO:0000256" key="6">
    <source>
        <dbReference type="SAM" id="Phobius"/>
    </source>
</evidence>
<feature type="transmembrane region" description="Helical" evidence="6">
    <location>
        <begin position="294"/>
        <end position="315"/>
    </location>
</feature>
<name>A0A1F6DE15_9BACT</name>